<dbReference type="AlphaFoldDB" id="Q9C764"/>
<name>Q9C764_ARATH</name>
<sequence>MTHRKPDGTFIDEKSVEIYKEVSSRIDEAETLLQLGDNIESSASGGLLVAVKNKIYAQVAPRKKGRLYGVSSLHNEASSATVSPQPHNDLIVLSEKLAAAEARLQLQADKINSFLEASSAHNGPVHPRDDSVVISQRLAAAETLIANQAEKITSFDVYFDYLAKKDPEFAARFRSGSSTRTEPISSDPNPEVPNGAIAPTSAEIGAEATSIGSSP</sequence>
<evidence type="ECO:0000313" key="2">
    <source>
        <dbReference type="EMBL" id="AAG50656.1"/>
    </source>
</evidence>
<gene>
    <name evidence="2" type="primary">F19C17.6</name>
</gene>
<proteinExistence type="predicted"/>
<accession>Q9C764</accession>
<dbReference type="EMBL" id="AC073433">
    <property type="protein sequence ID" value="AAG50656.1"/>
    <property type="molecule type" value="Genomic_DNA"/>
</dbReference>
<protein>
    <submittedName>
        <fullName evidence="2">Transposon protein, putative</fullName>
    </submittedName>
</protein>
<reference evidence="2" key="2">
    <citation type="submission" date="2001-01" db="EMBL/GenBank/DDBJ databases">
        <title>Arabidopsis thaliana chromosome 1 BAC F19C17 genomic sequence.</title>
        <authorList>
            <person name="Lin X."/>
            <person name="Kaul S."/>
            <person name="Town C.D."/>
            <person name="Benito M."/>
            <person name="Creasy T.H."/>
            <person name="Haas B.J."/>
            <person name="Wu D."/>
            <person name="Maiti R."/>
            <person name="Ronning C.M."/>
            <person name="Koo H."/>
            <person name="Fujii C.Y."/>
            <person name="Utterback T.R."/>
            <person name="Barnstead M.E."/>
            <person name="Bowman C.L."/>
            <person name="White O."/>
            <person name="Nierman W.C."/>
            <person name="Fraser C.M."/>
        </authorList>
    </citation>
    <scope>NUCLEOTIDE SEQUENCE</scope>
</reference>
<dbReference type="PIR" id="E96493">
    <property type="entry name" value="E96493"/>
</dbReference>
<feature type="compositionally biased region" description="Polar residues" evidence="1">
    <location>
        <begin position="175"/>
        <end position="188"/>
    </location>
</feature>
<evidence type="ECO:0000256" key="1">
    <source>
        <dbReference type="SAM" id="MobiDB-lite"/>
    </source>
</evidence>
<reference key="1">
    <citation type="journal article" date="2000" name="Nature">
        <title>Sequence and analysis of chromosome 1 of the plant Arabidopsis thaliana.</title>
        <authorList>
            <person name="Theologis A."/>
            <person name="Ecker J.R."/>
            <person name="Palm C.J."/>
            <person name="Federspiel N.A."/>
            <person name="Kaul S."/>
            <person name="White O."/>
            <person name="Alonso J."/>
            <person name="Altafi H."/>
            <person name="Araujo R."/>
            <person name="Bowman C.L."/>
            <person name="Brooks S.Y."/>
            <person name="Buehler E."/>
            <person name="Chan A."/>
            <person name="Chao Q."/>
            <person name="Chen H."/>
            <person name="Cheuk R.F."/>
            <person name="Chin C.W."/>
            <person name="Chung M.K."/>
            <person name="Conn L."/>
            <person name="Conway A.B."/>
            <person name="Conway A.R."/>
            <person name="Creasy T.H."/>
            <person name="Dewar K."/>
            <person name="Dunn P."/>
            <person name="Etgu P."/>
            <person name="Feldblyum T.V."/>
            <person name="Feng J."/>
            <person name="Fong B."/>
            <person name="Fujii C.Y."/>
            <person name="Gill J.E."/>
            <person name="Goldsmith A.D."/>
            <person name="Haas B."/>
            <person name="Hansen N.F."/>
            <person name="Hughes B."/>
            <person name="Huizar L."/>
            <person name="Hunter J.L."/>
            <person name="Jenkins J."/>
            <person name="Johnson-Hopson C."/>
            <person name="Khan S."/>
            <person name="Khaykin E."/>
            <person name="Kim C.J."/>
            <person name="Koo H.L."/>
            <person name="Kremenetskaia I."/>
            <person name="Kurtz D.B."/>
            <person name="Kwan A."/>
            <person name="Lam B."/>
            <person name="Langin-Hooper S."/>
            <person name="Lee A."/>
            <person name="Lee J.M."/>
            <person name="Lenz C.A."/>
            <person name="Li J.H."/>
            <person name="Li Y."/>
            <person name="Lin X."/>
            <person name="Liu S.X."/>
            <person name="Liu Z.A."/>
            <person name="Luros J.S."/>
            <person name="Maiti R."/>
            <person name="Marziali A."/>
            <person name="Militscher J."/>
            <person name="Miranda M."/>
            <person name="Nguyen M."/>
            <person name="Nierman W.C."/>
            <person name="Osborne B.I."/>
            <person name="Pai G."/>
            <person name="Peterson J."/>
            <person name="Pham P.K."/>
            <person name="Rizzo M."/>
            <person name="Rooney T."/>
            <person name="Rowley D."/>
            <person name="Sakano H."/>
            <person name="Salzberg S.L."/>
            <person name="Schwartz J.R."/>
            <person name="Shinn P."/>
            <person name="Southwick A.M."/>
            <person name="Sun H."/>
            <person name="Tallon L.J."/>
            <person name="Tambunga G."/>
            <person name="Toriumi M.J."/>
            <person name="Town C.D."/>
            <person name="Utterback T."/>
            <person name="Van Aken S."/>
            <person name="Vaysberg M."/>
            <person name="Vysotskaia V.S."/>
            <person name="Walker M."/>
            <person name="Wu D."/>
            <person name="Yu G."/>
            <person name="Fraser C.M."/>
            <person name="Venter J.C."/>
            <person name="Davis R.W."/>
        </authorList>
    </citation>
    <scope>NUCLEOTIDE SEQUENCE [LARGE SCALE GENOMIC DNA]</scope>
    <source>
        <strain>cv. Columbia</strain>
    </source>
</reference>
<feature type="region of interest" description="Disordered" evidence="1">
    <location>
        <begin position="172"/>
        <end position="215"/>
    </location>
</feature>
<organism evidence="2">
    <name type="scientific">Arabidopsis thaliana</name>
    <name type="common">Mouse-ear cress</name>
    <dbReference type="NCBI Taxonomy" id="3702"/>
    <lineage>
        <taxon>Eukaryota</taxon>
        <taxon>Viridiplantae</taxon>
        <taxon>Streptophyta</taxon>
        <taxon>Embryophyta</taxon>
        <taxon>Tracheophyta</taxon>
        <taxon>Spermatophyta</taxon>
        <taxon>Magnoliopsida</taxon>
        <taxon>eudicotyledons</taxon>
        <taxon>Gunneridae</taxon>
        <taxon>Pentapetalae</taxon>
        <taxon>rosids</taxon>
        <taxon>malvids</taxon>
        <taxon>Brassicales</taxon>
        <taxon>Brassicaceae</taxon>
        <taxon>Camelineae</taxon>
        <taxon>Arabidopsis</taxon>
    </lineage>
</organism>
<dbReference type="Pfam" id="PF03004">
    <property type="entry name" value="Transposase_24"/>
    <property type="match status" value="1"/>
</dbReference>
<dbReference type="InterPro" id="IPR004252">
    <property type="entry name" value="Probable_transposase_24"/>
</dbReference>